<dbReference type="Gene3D" id="3.40.50.1820">
    <property type="entry name" value="alpha/beta hydrolase"/>
    <property type="match status" value="1"/>
</dbReference>
<organism evidence="5 6">
    <name type="scientific">Pseudonocardia endophytica</name>
    <dbReference type="NCBI Taxonomy" id="401976"/>
    <lineage>
        <taxon>Bacteria</taxon>
        <taxon>Bacillati</taxon>
        <taxon>Actinomycetota</taxon>
        <taxon>Actinomycetes</taxon>
        <taxon>Pseudonocardiales</taxon>
        <taxon>Pseudonocardiaceae</taxon>
        <taxon>Pseudonocardia</taxon>
    </lineage>
</organism>
<dbReference type="PANTHER" id="PTHR42776">
    <property type="entry name" value="SERINE PEPTIDASE S9 FAMILY MEMBER"/>
    <property type="match status" value="1"/>
</dbReference>
<keyword evidence="5" id="KW-0031">Aminopeptidase</keyword>
<dbReference type="InterPro" id="IPR011042">
    <property type="entry name" value="6-blade_b-propeller_TolB-like"/>
</dbReference>
<dbReference type="Gene3D" id="2.120.10.30">
    <property type="entry name" value="TolB, C-terminal domain"/>
    <property type="match status" value="2"/>
</dbReference>
<dbReference type="InterPro" id="IPR029058">
    <property type="entry name" value="AB_hydrolase_fold"/>
</dbReference>
<keyword evidence="2" id="KW-0378">Hydrolase</keyword>
<evidence type="ECO:0000256" key="2">
    <source>
        <dbReference type="ARBA" id="ARBA00022801"/>
    </source>
</evidence>
<dbReference type="AlphaFoldDB" id="A0A4R1HSX2"/>
<dbReference type="InterPro" id="IPR001375">
    <property type="entry name" value="Peptidase_S9_cat"/>
</dbReference>
<dbReference type="SUPFAM" id="SSF53474">
    <property type="entry name" value="alpha/beta-Hydrolases"/>
    <property type="match status" value="1"/>
</dbReference>
<protein>
    <submittedName>
        <fullName evidence="5">Dipeptidyl aminopeptidase/acylaminoacyl peptidase</fullName>
    </submittedName>
</protein>
<keyword evidence="5" id="KW-0645">Protease</keyword>
<evidence type="ECO:0000256" key="3">
    <source>
        <dbReference type="SAM" id="MobiDB-lite"/>
    </source>
</evidence>
<sequence length="669" mass="72314">MPPQTPFHDLQAYIEVPRLAGLALSPDGERLITTVAELDPDRTRMVSALWEVDPHGSTPARRLTRSAAGESNPVLTPDGDVLFLSARPDPDTSGDGGDGPAALWSLPAGGGEARIVGSRPGGVSDPVVARDAGTVLATSATLPGSITAEDDERRRAARGDAKVTAVLHTGDPVRHWDHDLGPAEPRLVVAAPGAESLEWTDLTPAPGRALDETGHDIAPDGRTVVTAWDTSSSGEHRAVIVALDTATGHRRILLDEPGHDLQAPRISPDGTQVAVVREVLPSADHAPEIDLVVVPIEGGAAREAAPGWDRWPSAVRWSADSAHLIVTADERGRAPLFRIDVAAGTVTRLTGDHGAYAEPCPSPDGRWVYALRHAVDAPPAPVRVDAHTADGEPEALLGPAADPELPGRLTEIETTAPDGSPLRAWLVLPESTTPAPLLLWVHGGPLSSWNGWMWRWNPWLMAARGYAVLLPDPALSTGYGHAFVQRGWGAWGDAPYTDVLALTDAAEQRDDIDETRTAAMGGSFGGYMANWIAGHTDRFRAIVTHASLWALDRFVPTTDHPGYWHHELNARMVAEHSPHRFADAIRTPMLVIHGDRDFRVPITEALALWWDLTSRQEDPDANPHRFLHFPDENHWVLAPQHAVLWYETVHAFLATHVLGEPWETPDLLR</sequence>
<dbReference type="RefSeq" id="WP_132420834.1">
    <property type="nucleotide sequence ID" value="NZ_SMFZ01000001.1"/>
</dbReference>
<reference evidence="5 6" key="1">
    <citation type="submission" date="2019-03" db="EMBL/GenBank/DDBJ databases">
        <title>Sequencing the genomes of 1000 actinobacteria strains.</title>
        <authorList>
            <person name="Klenk H.-P."/>
        </authorList>
    </citation>
    <scope>NUCLEOTIDE SEQUENCE [LARGE SCALE GENOMIC DNA]</scope>
    <source>
        <strain evidence="5 6">DSM 44969</strain>
    </source>
</reference>
<dbReference type="SUPFAM" id="SSF82171">
    <property type="entry name" value="DPP6 N-terminal domain-like"/>
    <property type="match status" value="1"/>
</dbReference>
<name>A0A4R1HSX2_PSEEN</name>
<proteinExistence type="predicted"/>
<keyword evidence="1" id="KW-0732">Signal</keyword>
<dbReference type="GO" id="GO:0004252">
    <property type="term" value="F:serine-type endopeptidase activity"/>
    <property type="evidence" value="ECO:0007669"/>
    <property type="project" value="TreeGrafter"/>
</dbReference>
<evidence type="ECO:0000259" key="4">
    <source>
        <dbReference type="Pfam" id="PF00326"/>
    </source>
</evidence>
<dbReference type="EMBL" id="SMFZ01000001">
    <property type="protein sequence ID" value="TCK24383.1"/>
    <property type="molecule type" value="Genomic_DNA"/>
</dbReference>
<evidence type="ECO:0000313" key="6">
    <source>
        <dbReference type="Proteomes" id="UP000295560"/>
    </source>
</evidence>
<keyword evidence="6" id="KW-1185">Reference proteome</keyword>
<dbReference type="Proteomes" id="UP000295560">
    <property type="component" value="Unassembled WGS sequence"/>
</dbReference>
<feature type="region of interest" description="Disordered" evidence="3">
    <location>
        <begin position="56"/>
        <end position="78"/>
    </location>
</feature>
<dbReference type="Pfam" id="PF00326">
    <property type="entry name" value="Peptidase_S9"/>
    <property type="match status" value="1"/>
</dbReference>
<feature type="domain" description="Peptidase S9 prolyl oligopeptidase catalytic" evidence="4">
    <location>
        <begin position="453"/>
        <end position="657"/>
    </location>
</feature>
<gene>
    <name evidence="5" type="ORF">EV378_0155</name>
</gene>
<evidence type="ECO:0000256" key="1">
    <source>
        <dbReference type="ARBA" id="ARBA00022729"/>
    </source>
</evidence>
<dbReference type="PANTHER" id="PTHR42776:SF13">
    <property type="entry name" value="DIPEPTIDYL-PEPTIDASE 5"/>
    <property type="match status" value="1"/>
</dbReference>
<dbReference type="GO" id="GO:0006508">
    <property type="term" value="P:proteolysis"/>
    <property type="evidence" value="ECO:0007669"/>
    <property type="project" value="InterPro"/>
</dbReference>
<dbReference type="OrthoDB" id="262125at2"/>
<evidence type="ECO:0000313" key="5">
    <source>
        <dbReference type="EMBL" id="TCK24383.1"/>
    </source>
</evidence>
<accession>A0A4R1HSX2</accession>
<dbReference type="GO" id="GO:0004177">
    <property type="term" value="F:aminopeptidase activity"/>
    <property type="evidence" value="ECO:0007669"/>
    <property type="project" value="UniProtKB-KW"/>
</dbReference>
<comment type="caution">
    <text evidence="5">The sequence shown here is derived from an EMBL/GenBank/DDBJ whole genome shotgun (WGS) entry which is preliminary data.</text>
</comment>